<dbReference type="InterPro" id="IPR020846">
    <property type="entry name" value="MFS_dom"/>
</dbReference>
<evidence type="ECO:0000256" key="3">
    <source>
        <dbReference type="ARBA" id="ARBA00022692"/>
    </source>
</evidence>
<feature type="transmembrane region" description="Helical" evidence="8">
    <location>
        <begin position="141"/>
        <end position="162"/>
    </location>
</feature>
<name>A0ABM0JR56_APLCA</name>
<dbReference type="InterPro" id="IPR045263">
    <property type="entry name" value="GLUT"/>
</dbReference>
<proteinExistence type="inferred from homology"/>
<comment type="similarity">
    <text evidence="6">Belongs to the major facilitator superfamily. Sugar transporter (TC 2.A.1.1) family.</text>
</comment>
<evidence type="ECO:0000256" key="7">
    <source>
        <dbReference type="SAM" id="MobiDB-lite"/>
    </source>
</evidence>
<dbReference type="PRINTS" id="PR00171">
    <property type="entry name" value="SUGRTRNSPORT"/>
</dbReference>
<dbReference type="PANTHER" id="PTHR23503">
    <property type="entry name" value="SOLUTE CARRIER FAMILY 2"/>
    <property type="match status" value="1"/>
</dbReference>
<dbReference type="PROSITE" id="PS50850">
    <property type="entry name" value="MFS"/>
    <property type="match status" value="1"/>
</dbReference>
<protein>
    <submittedName>
        <fullName evidence="11">Glucose transporter type 1 isoform X1</fullName>
    </submittedName>
</protein>
<feature type="domain" description="Major facilitator superfamily (MFS) profile" evidence="9">
    <location>
        <begin position="35"/>
        <end position="480"/>
    </location>
</feature>
<evidence type="ECO:0000256" key="2">
    <source>
        <dbReference type="ARBA" id="ARBA00022448"/>
    </source>
</evidence>
<evidence type="ECO:0000256" key="1">
    <source>
        <dbReference type="ARBA" id="ARBA00004141"/>
    </source>
</evidence>
<keyword evidence="4 8" id="KW-1133">Transmembrane helix</keyword>
<feature type="compositionally biased region" description="Basic and acidic residues" evidence="7">
    <location>
        <begin position="1"/>
        <end position="17"/>
    </location>
</feature>
<comment type="subcellular location">
    <subcellularLocation>
        <location evidence="1">Membrane</location>
        <topology evidence="1">Multi-pass membrane protein</topology>
    </subcellularLocation>
</comment>
<dbReference type="InterPro" id="IPR036259">
    <property type="entry name" value="MFS_trans_sf"/>
</dbReference>
<feature type="transmembrane region" description="Helical" evidence="8">
    <location>
        <begin position="387"/>
        <end position="414"/>
    </location>
</feature>
<keyword evidence="10" id="KW-1185">Reference proteome</keyword>
<evidence type="ECO:0000259" key="9">
    <source>
        <dbReference type="PROSITE" id="PS50850"/>
    </source>
</evidence>
<dbReference type="InterPro" id="IPR003663">
    <property type="entry name" value="Sugar/inositol_transpt"/>
</dbReference>
<dbReference type="Pfam" id="PF00083">
    <property type="entry name" value="Sugar_tr"/>
    <property type="match status" value="1"/>
</dbReference>
<dbReference type="InterPro" id="IPR005829">
    <property type="entry name" value="Sugar_transporter_CS"/>
</dbReference>
<dbReference type="RefSeq" id="XP_005099591.1">
    <property type="nucleotide sequence ID" value="XM_005099534.3"/>
</dbReference>
<keyword evidence="5 8" id="KW-0472">Membrane</keyword>
<dbReference type="NCBIfam" id="TIGR00879">
    <property type="entry name" value="SP"/>
    <property type="match status" value="1"/>
</dbReference>
<feature type="transmembrane region" description="Helical" evidence="8">
    <location>
        <begin position="426"/>
        <end position="447"/>
    </location>
</feature>
<dbReference type="PROSITE" id="PS00217">
    <property type="entry name" value="SUGAR_TRANSPORT_2"/>
    <property type="match status" value="1"/>
</dbReference>
<feature type="transmembrane region" description="Helical" evidence="8">
    <location>
        <begin position="453"/>
        <end position="476"/>
    </location>
</feature>
<evidence type="ECO:0000313" key="11">
    <source>
        <dbReference type="RefSeq" id="XP_005099591.1"/>
    </source>
</evidence>
<dbReference type="SUPFAM" id="SSF103473">
    <property type="entry name" value="MFS general substrate transporter"/>
    <property type="match status" value="1"/>
</dbReference>
<feature type="transmembrane region" description="Helical" evidence="8">
    <location>
        <begin position="208"/>
        <end position="229"/>
    </location>
</feature>
<dbReference type="GeneID" id="101854869"/>
<feature type="transmembrane region" description="Helical" evidence="8">
    <location>
        <begin position="116"/>
        <end position="135"/>
    </location>
</feature>
<accession>A0ABM0JR56</accession>
<feature type="transmembrane region" description="Helical" evidence="8">
    <location>
        <begin position="332"/>
        <end position="352"/>
    </location>
</feature>
<organism evidence="10 11">
    <name type="scientific">Aplysia californica</name>
    <name type="common">California sea hare</name>
    <dbReference type="NCBI Taxonomy" id="6500"/>
    <lineage>
        <taxon>Eukaryota</taxon>
        <taxon>Metazoa</taxon>
        <taxon>Spiralia</taxon>
        <taxon>Lophotrochozoa</taxon>
        <taxon>Mollusca</taxon>
        <taxon>Gastropoda</taxon>
        <taxon>Heterobranchia</taxon>
        <taxon>Euthyneura</taxon>
        <taxon>Tectipleura</taxon>
        <taxon>Aplysiida</taxon>
        <taxon>Aplysioidea</taxon>
        <taxon>Aplysiidae</taxon>
        <taxon>Aplysia</taxon>
    </lineage>
</organism>
<feature type="transmembrane region" description="Helical" evidence="8">
    <location>
        <begin position="86"/>
        <end position="109"/>
    </location>
</feature>
<gene>
    <name evidence="11" type="primary">LOC101854869</name>
</gene>
<dbReference type="InterPro" id="IPR005828">
    <property type="entry name" value="MFS_sugar_transport-like"/>
</dbReference>
<dbReference type="Proteomes" id="UP000694888">
    <property type="component" value="Unplaced"/>
</dbReference>
<keyword evidence="3 8" id="KW-0812">Transmembrane</keyword>
<dbReference type="PANTHER" id="PTHR23503:SF8">
    <property type="entry name" value="FACILITATED GLUCOSE TRANSPORTER PROTEIN 1"/>
    <property type="match status" value="1"/>
</dbReference>
<evidence type="ECO:0000256" key="5">
    <source>
        <dbReference type="ARBA" id="ARBA00023136"/>
    </source>
</evidence>
<feature type="transmembrane region" description="Helical" evidence="8">
    <location>
        <begin position="30"/>
        <end position="53"/>
    </location>
</feature>
<keyword evidence="2 6" id="KW-0813">Transport</keyword>
<evidence type="ECO:0000256" key="4">
    <source>
        <dbReference type="ARBA" id="ARBA00022989"/>
    </source>
</evidence>
<dbReference type="Gene3D" id="1.20.1250.20">
    <property type="entry name" value="MFS general substrate transporter like domains"/>
    <property type="match status" value="1"/>
</dbReference>
<keyword evidence="11" id="KW-0762">Sugar transport</keyword>
<evidence type="ECO:0000256" key="8">
    <source>
        <dbReference type="SAM" id="Phobius"/>
    </source>
</evidence>
<feature type="transmembrane region" description="Helical" evidence="8">
    <location>
        <begin position="359"/>
        <end position="381"/>
    </location>
</feature>
<feature type="transmembrane region" description="Helical" evidence="8">
    <location>
        <begin position="174"/>
        <end position="196"/>
    </location>
</feature>
<sequence length="540" mass="58846">MGVEHGGDGKQKTHSPNDTKTSQIDHQSAWTWQFISVLVISYTSMSALTYVVVCLNAPTELIKQFINDTNVKNREEALSKEEVESLFGLLVAVVGIGSIVGCLTAASIADAIGRKFGIFLSSVTGACGTLIMALAETAGSYEMLFVGRVVLGVGLGWNLTIAPSYLAEMCRPSMKAFAVVLNMLFQSFAFIVAQVLGYEEFLGNKEHWSLLIGLPVVVIAVHLLLLMFCPESPRYLLMKKSDYEGAKAALRKIRGIKDVQYDIDLLNEELAESTVDAQISVIGLAKSPVLRKPLIIAIVLGLQQNWCGTNAILFFSTSLFEDAGVSTKDARYATSGTGIIFFICNIVSIAIIPRFGRKTIFTAGTLGMGLASAVIAITMVYKDEVEALKYVNVCVSLLIVASYALGPICVFWTMLSELFPHSARSAGFGVAVTGAFTGYFVHCYVFPEMLNTMHSYTFFVFAVIDVLTAVFVVMYIPETKNKSFAEIASTWTYAPATQTATPDSDAVLYPKEIVIEPASKDVPEIRFSPPHFNSVKRDQE</sequence>
<evidence type="ECO:0000256" key="6">
    <source>
        <dbReference type="RuleBase" id="RU003346"/>
    </source>
</evidence>
<feature type="region of interest" description="Disordered" evidence="7">
    <location>
        <begin position="1"/>
        <end position="22"/>
    </location>
</feature>
<reference evidence="11" key="1">
    <citation type="submission" date="2025-08" db="UniProtKB">
        <authorList>
            <consortium name="RefSeq"/>
        </authorList>
    </citation>
    <scope>IDENTIFICATION</scope>
</reference>
<evidence type="ECO:0000313" key="10">
    <source>
        <dbReference type="Proteomes" id="UP000694888"/>
    </source>
</evidence>